<dbReference type="Proteomes" id="UP001232536">
    <property type="component" value="Unassembled WGS sequence"/>
</dbReference>
<evidence type="ECO:0000313" key="3">
    <source>
        <dbReference type="EMBL" id="MDO8108394.1"/>
    </source>
</evidence>
<dbReference type="NCBIfam" id="NF006770">
    <property type="entry name" value="PRK09290.1-4"/>
    <property type="match status" value="1"/>
</dbReference>
<dbReference type="Pfam" id="PF01546">
    <property type="entry name" value="Peptidase_M20"/>
    <property type="match status" value="1"/>
</dbReference>
<dbReference type="RefSeq" id="WP_304602097.1">
    <property type="nucleotide sequence ID" value="NZ_JAUQYP010000002.1"/>
</dbReference>
<proteinExistence type="inferred from homology"/>
<name>A0ABT9DBZ7_9CELL</name>
<evidence type="ECO:0000256" key="1">
    <source>
        <dbReference type="ARBA" id="ARBA00006153"/>
    </source>
</evidence>
<dbReference type="NCBIfam" id="TIGR01879">
    <property type="entry name" value="hydantase"/>
    <property type="match status" value="1"/>
</dbReference>
<dbReference type="EMBL" id="JAUQYP010000002">
    <property type="protein sequence ID" value="MDO8108394.1"/>
    <property type="molecule type" value="Genomic_DNA"/>
</dbReference>
<dbReference type="SUPFAM" id="SSF55031">
    <property type="entry name" value="Bacterial exopeptidase dimerisation domain"/>
    <property type="match status" value="1"/>
</dbReference>
<reference evidence="3 4" key="1">
    <citation type="submission" date="2023-07" db="EMBL/GenBank/DDBJ databases">
        <title>Description of novel actinomycetes strains, isolated from tidal flat sediment.</title>
        <authorList>
            <person name="Lu C."/>
        </authorList>
    </citation>
    <scope>NUCLEOTIDE SEQUENCE [LARGE SCALE GENOMIC DNA]</scope>
    <source>
        <strain evidence="3 4">SYSU T00b441</strain>
    </source>
</reference>
<dbReference type="PANTHER" id="PTHR32494:SF5">
    <property type="entry name" value="ALLANTOATE AMIDOHYDROLASE"/>
    <property type="match status" value="1"/>
</dbReference>
<dbReference type="InterPro" id="IPR010158">
    <property type="entry name" value="Amidase_Cbmase"/>
</dbReference>
<dbReference type="PANTHER" id="PTHR32494">
    <property type="entry name" value="ALLANTOATE DEIMINASE-RELATED"/>
    <property type="match status" value="1"/>
</dbReference>
<comment type="similarity">
    <text evidence="1">Belongs to the peptidase M20 family.</text>
</comment>
<organism evidence="3 4">
    <name type="scientific">Actinotalea lenta</name>
    <dbReference type="NCBI Taxonomy" id="3064654"/>
    <lineage>
        <taxon>Bacteria</taxon>
        <taxon>Bacillati</taxon>
        <taxon>Actinomycetota</taxon>
        <taxon>Actinomycetes</taxon>
        <taxon>Micrococcales</taxon>
        <taxon>Cellulomonadaceae</taxon>
        <taxon>Actinotalea</taxon>
    </lineage>
</organism>
<protein>
    <submittedName>
        <fullName evidence="3">Allantoate amidohydrolase</fullName>
    </submittedName>
</protein>
<dbReference type="InterPro" id="IPR002933">
    <property type="entry name" value="Peptidase_M20"/>
</dbReference>
<comment type="caution">
    <text evidence="3">The sequence shown here is derived from an EMBL/GenBank/DDBJ whole genome shotgun (WGS) entry which is preliminary data.</text>
</comment>
<sequence length="446" mass="45010">MTGDAVAGVAPGSGSGPVLDPVALLAEIDDVGRAAGGGWSRLVHTDAERTLRDWFTEHATRLGLAVETDRNGNLWAWWGGDLPGADGPGAVLQVGSHLDSVPAGGAYDGPLGVVSALAAVSRLRAEGFTPHRPVVVPVFAEEEGGRFGIACAGSRLMTGALDPARAGALADPDGVTAADAARRVGADPTAWGPEPARLARIGEAVELHVEQGHLPTSGGCRHGALGLAEAGAPLGLLTEIWPHGRWRFDLVGEANHAGTTPLDRRTDPMLVLAEGVLAARRAAERHGVLATVGKVRVDPGAVNAIPSAARFWLDARGADAGAVDAAVADVAAALGTPAVRESWTPVTQFDTGLGARLAAPVRVALAAAGAPVGADGLPLLPSLPSGAGHDAGVLAEAGVPTAMLVVRNPSGISHAPGEHTEDGDVRLGAAALVEIIRDRAGAGWRG</sequence>
<dbReference type="Gene3D" id="3.30.70.360">
    <property type="match status" value="1"/>
</dbReference>
<dbReference type="Gene3D" id="3.40.630.10">
    <property type="entry name" value="Zn peptidases"/>
    <property type="match status" value="1"/>
</dbReference>
<dbReference type="SUPFAM" id="SSF53187">
    <property type="entry name" value="Zn-dependent exopeptidases"/>
    <property type="match status" value="1"/>
</dbReference>
<dbReference type="InterPro" id="IPR036264">
    <property type="entry name" value="Bact_exopeptidase_dim_dom"/>
</dbReference>
<evidence type="ECO:0000256" key="2">
    <source>
        <dbReference type="ARBA" id="ARBA00022801"/>
    </source>
</evidence>
<accession>A0ABT9DBZ7</accession>
<dbReference type="PIRSF" id="PIRSF001235">
    <property type="entry name" value="Amidase_carbamoylase"/>
    <property type="match status" value="1"/>
</dbReference>
<evidence type="ECO:0000313" key="4">
    <source>
        <dbReference type="Proteomes" id="UP001232536"/>
    </source>
</evidence>
<gene>
    <name evidence="3" type="ORF">Q6348_14440</name>
</gene>
<keyword evidence="4" id="KW-1185">Reference proteome</keyword>
<keyword evidence="2" id="KW-0378">Hydrolase</keyword>